<sequence length="174" mass="19955">DVRLSLGDACLNCKKYSKALEHYKMIEDDLSEFGTIYVKIAKSYDGLREYSKAAKNYITAVEKSDNKIVPYYHLITMYLRIKNFGTAHKYITQAFKIAPNDPALNCMKGDVYVGYGDSARNQKKYKTAISHYKTAKTWYGKARGDVQWGTYAKNGIKRADAKIKNTQQKLWYGD</sequence>
<gene>
    <name evidence="1" type="ORF">S12H4_56975</name>
</gene>
<dbReference type="InterPro" id="IPR011990">
    <property type="entry name" value="TPR-like_helical_dom_sf"/>
</dbReference>
<dbReference type="Gene3D" id="1.25.40.10">
    <property type="entry name" value="Tetratricopeptide repeat domain"/>
    <property type="match status" value="1"/>
</dbReference>
<comment type="caution">
    <text evidence="1">The sequence shown here is derived from an EMBL/GenBank/DDBJ whole genome shotgun (WGS) entry which is preliminary data.</text>
</comment>
<proteinExistence type="predicted"/>
<dbReference type="SUPFAM" id="SSF48452">
    <property type="entry name" value="TPR-like"/>
    <property type="match status" value="1"/>
</dbReference>
<dbReference type="AlphaFoldDB" id="X1VLV6"/>
<feature type="non-terminal residue" evidence="1">
    <location>
        <position position="1"/>
    </location>
</feature>
<reference evidence="1" key="1">
    <citation type="journal article" date="2014" name="Front. Microbiol.">
        <title>High frequency of phylogenetically diverse reductive dehalogenase-homologous genes in deep subseafloor sedimentary metagenomes.</title>
        <authorList>
            <person name="Kawai M."/>
            <person name="Futagami T."/>
            <person name="Toyoda A."/>
            <person name="Takaki Y."/>
            <person name="Nishi S."/>
            <person name="Hori S."/>
            <person name="Arai W."/>
            <person name="Tsubouchi T."/>
            <person name="Morono Y."/>
            <person name="Uchiyama I."/>
            <person name="Ito T."/>
            <person name="Fujiyama A."/>
            <person name="Inagaki F."/>
            <person name="Takami H."/>
        </authorList>
    </citation>
    <scope>NUCLEOTIDE SEQUENCE</scope>
    <source>
        <strain evidence="1">Expedition CK06-06</strain>
    </source>
</reference>
<accession>X1VLV6</accession>
<name>X1VLV6_9ZZZZ</name>
<dbReference type="EMBL" id="BARW01036767">
    <property type="protein sequence ID" value="GAJ20417.1"/>
    <property type="molecule type" value="Genomic_DNA"/>
</dbReference>
<evidence type="ECO:0000313" key="1">
    <source>
        <dbReference type="EMBL" id="GAJ20417.1"/>
    </source>
</evidence>
<organism evidence="1">
    <name type="scientific">marine sediment metagenome</name>
    <dbReference type="NCBI Taxonomy" id="412755"/>
    <lineage>
        <taxon>unclassified sequences</taxon>
        <taxon>metagenomes</taxon>
        <taxon>ecological metagenomes</taxon>
    </lineage>
</organism>
<protein>
    <submittedName>
        <fullName evidence="1">Uncharacterized protein</fullName>
    </submittedName>
</protein>